<dbReference type="Proteomes" id="UP001056120">
    <property type="component" value="Linkage Group LG18"/>
</dbReference>
<reference evidence="1 2" key="2">
    <citation type="journal article" date="2022" name="Mol. Ecol. Resour.">
        <title>The genomes of chicory, endive, great burdock and yacon provide insights into Asteraceae paleo-polyploidization history and plant inulin production.</title>
        <authorList>
            <person name="Fan W."/>
            <person name="Wang S."/>
            <person name="Wang H."/>
            <person name="Wang A."/>
            <person name="Jiang F."/>
            <person name="Liu H."/>
            <person name="Zhao H."/>
            <person name="Xu D."/>
            <person name="Zhang Y."/>
        </authorList>
    </citation>
    <scope>NUCLEOTIDE SEQUENCE [LARGE SCALE GENOMIC DNA]</scope>
    <source>
        <strain evidence="2">cv. Yunnan</strain>
        <tissue evidence="1">Leaves</tissue>
    </source>
</reference>
<accession>A0ACB9E6X8</accession>
<keyword evidence="2" id="KW-1185">Reference proteome</keyword>
<gene>
    <name evidence="1" type="ORF">L1987_54198</name>
</gene>
<evidence type="ECO:0000313" key="1">
    <source>
        <dbReference type="EMBL" id="KAI3754415.1"/>
    </source>
</evidence>
<dbReference type="EMBL" id="CM042035">
    <property type="protein sequence ID" value="KAI3754415.1"/>
    <property type="molecule type" value="Genomic_DNA"/>
</dbReference>
<comment type="caution">
    <text evidence="1">The sequence shown here is derived from an EMBL/GenBank/DDBJ whole genome shotgun (WGS) entry which is preliminary data.</text>
</comment>
<sequence length="128" mass="14350">MKSNLKALNVYEHCVGMACLIKVKGSIRDKRIWALEEDEKLIDASSYYIHKNVKYRSQLISKIMSYKTGISSLAEIDFSLADTLLPSGLDYFYKDVDVKSIGCMLGCRAGILQLDVTTTNLPTSFTIL</sequence>
<organism evidence="1 2">
    <name type="scientific">Smallanthus sonchifolius</name>
    <dbReference type="NCBI Taxonomy" id="185202"/>
    <lineage>
        <taxon>Eukaryota</taxon>
        <taxon>Viridiplantae</taxon>
        <taxon>Streptophyta</taxon>
        <taxon>Embryophyta</taxon>
        <taxon>Tracheophyta</taxon>
        <taxon>Spermatophyta</taxon>
        <taxon>Magnoliopsida</taxon>
        <taxon>eudicotyledons</taxon>
        <taxon>Gunneridae</taxon>
        <taxon>Pentapetalae</taxon>
        <taxon>asterids</taxon>
        <taxon>campanulids</taxon>
        <taxon>Asterales</taxon>
        <taxon>Asteraceae</taxon>
        <taxon>Asteroideae</taxon>
        <taxon>Heliantheae alliance</taxon>
        <taxon>Millerieae</taxon>
        <taxon>Smallanthus</taxon>
    </lineage>
</organism>
<proteinExistence type="predicted"/>
<name>A0ACB9E6X8_9ASTR</name>
<protein>
    <submittedName>
        <fullName evidence="1">Uncharacterized protein</fullName>
    </submittedName>
</protein>
<reference evidence="2" key="1">
    <citation type="journal article" date="2022" name="Mol. Ecol. Resour.">
        <title>The genomes of chicory, endive, great burdock and yacon provide insights into Asteraceae palaeo-polyploidization history and plant inulin production.</title>
        <authorList>
            <person name="Fan W."/>
            <person name="Wang S."/>
            <person name="Wang H."/>
            <person name="Wang A."/>
            <person name="Jiang F."/>
            <person name="Liu H."/>
            <person name="Zhao H."/>
            <person name="Xu D."/>
            <person name="Zhang Y."/>
        </authorList>
    </citation>
    <scope>NUCLEOTIDE SEQUENCE [LARGE SCALE GENOMIC DNA]</scope>
    <source>
        <strain evidence="2">cv. Yunnan</strain>
    </source>
</reference>
<evidence type="ECO:0000313" key="2">
    <source>
        <dbReference type="Proteomes" id="UP001056120"/>
    </source>
</evidence>